<dbReference type="Gene3D" id="1.20.1290.10">
    <property type="entry name" value="AhpD-like"/>
    <property type="match status" value="1"/>
</dbReference>
<keyword evidence="3 6" id="KW-0560">Oxidoreductase</keyword>
<evidence type="ECO:0000256" key="3">
    <source>
        <dbReference type="ARBA" id="ARBA00023002"/>
    </source>
</evidence>
<dbReference type="EC" id="1.11.1.28" evidence="6"/>
<dbReference type="InterPro" id="IPR029032">
    <property type="entry name" value="AhpD-like"/>
</dbReference>
<comment type="similarity">
    <text evidence="6">Belongs to the AhpD family.</text>
</comment>
<organism evidence="8 9">
    <name type="scientific">Aquibaculum arenosum</name>
    <dbReference type="NCBI Taxonomy" id="3032591"/>
    <lineage>
        <taxon>Bacteria</taxon>
        <taxon>Pseudomonadati</taxon>
        <taxon>Pseudomonadota</taxon>
        <taxon>Alphaproteobacteria</taxon>
        <taxon>Rhodospirillales</taxon>
        <taxon>Rhodovibrionaceae</taxon>
        <taxon>Aquibaculum</taxon>
    </lineage>
</organism>
<reference evidence="8 9" key="1">
    <citation type="submission" date="2023-03" db="EMBL/GenBank/DDBJ databases">
        <title>Fodinicurvata sp. CAU 1616 isolated from sea sendiment.</title>
        <authorList>
            <person name="Kim W."/>
        </authorList>
    </citation>
    <scope>NUCLEOTIDE SEQUENCE [LARGE SCALE GENOMIC DNA]</scope>
    <source>
        <strain evidence="8 9">CAU 1616</strain>
    </source>
</reference>
<evidence type="ECO:0000256" key="2">
    <source>
        <dbReference type="ARBA" id="ARBA00022862"/>
    </source>
</evidence>
<comment type="caution">
    <text evidence="8">The sequence shown here is derived from an EMBL/GenBank/DDBJ whole genome shotgun (WGS) entry which is preliminary data.</text>
</comment>
<dbReference type="InterPro" id="IPR004674">
    <property type="entry name" value="AhpD"/>
</dbReference>
<gene>
    <name evidence="6" type="primary">ahpD</name>
    <name evidence="8" type="ORF">P2G67_06235</name>
</gene>
<evidence type="ECO:0000313" key="8">
    <source>
        <dbReference type="EMBL" id="MDF2095569.1"/>
    </source>
</evidence>
<evidence type="ECO:0000256" key="5">
    <source>
        <dbReference type="ARBA" id="ARBA00023284"/>
    </source>
</evidence>
<evidence type="ECO:0000256" key="4">
    <source>
        <dbReference type="ARBA" id="ARBA00023157"/>
    </source>
</evidence>
<proteinExistence type="inferred from homology"/>
<dbReference type="PANTHER" id="PTHR33930:SF7">
    <property type="entry name" value="ALKYL HYDROPEROXIDE REDUCTASE AHPD"/>
    <property type="match status" value="1"/>
</dbReference>
<accession>A0ABT5YKW3</accession>
<dbReference type="NCBIfam" id="TIGR00778">
    <property type="entry name" value="ahpD_dom"/>
    <property type="match status" value="1"/>
</dbReference>
<sequence>MAVDALKARIPAYAKDIKLNLSNIFQSTALSESQVWGAALAAALATRNAEVIGAVAEDAAGKLSAEEQQAAKAAAAIMAMNNIYYRSVHLLSNKEYGKMPARLRMNIIANPGADKVDFELWSLAVSAINGCGMCLDAHEREVLAKGVSKEGVQDALRIAGVIHAVAAVLDGEAALPAEQQAAA</sequence>
<dbReference type="SUPFAM" id="SSF69118">
    <property type="entry name" value="AhpD-like"/>
    <property type="match status" value="1"/>
</dbReference>
<feature type="disulfide bond" evidence="6">
    <location>
        <begin position="131"/>
        <end position="134"/>
    </location>
</feature>
<feature type="domain" description="Carboxymuconolactone decarboxylase-like" evidence="7">
    <location>
        <begin position="95"/>
        <end position="174"/>
    </location>
</feature>
<keyword evidence="4 6" id="KW-1015">Disulfide bond</keyword>
<keyword evidence="2 6" id="KW-0049">Antioxidant</keyword>
<dbReference type="InterPro" id="IPR003779">
    <property type="entry name" value="CMD-like"/>
</dbReference>
<feature type="active site" description="Proton donor" evidence="6">
    <location>
        <position position="131"/>
    </location>
</feature>
<name>A0ABT5YKW3_9PROT</name>
<keyword evidence="9" id="KW-1185">Reference proteome</keyword>
<dbReference type="PANTHER" id="PTHR33930">
    <property type="entry name" value="ALKYL HYDROPEROXIDE REDUCTASE AHPD"/>
    <property type="match status" value="1"/>
</dbReference>
<protein>
    <recommendedName>
        <fullName evidence="6">Alkyl hydroperoxide reductase AhpD</fullName>
        <ecNumber evidence="6">1.11.1.28</ecNumber>
    </recommendedName>
    <alternativeName>
        <fullName evidence="6">Alkylhydroperoxidase AhpD</fullName>
    </alternativeName>
</protein>
<dbReference type="InterPro" id="IPR004675">
    <property type="entry name" value="AhpD_core"/>
</dbReference>
<evidence type="ECO:0000259" key="7">
    <source>
        <dbReference type="Pfam" id="PF02627"/>
    </source>
</evidence>
<evidence type="ECO:0000313" key="9">
    <source>
        <dbReference type="Proteomes" id="UP001215503"/>
    </source>
</evidence>
<evidence type="ECO:0000256" key="1">
    <source>
        <dbReference type="ARBA" id="ARBA00022559"/>
    </source>
</evidence>
<feature type="disulfide bond" description="Interchain (with AhpC); in linked form" evidence="6">
    <location>
        <position position="134"/>
    </location>
</feature>
<comment type="function">
    <text evidence="6">Antioxidant protein with alkyl hydroperoxidase activity. Required for the reduction of the AhpC active site cysteine residues and for the regeneration of the AhpC enzyme activity.</text>
</comment>
<keyword evidence="5 6" id="KW-0676">Redox-active center</keyword>
<keyword evidence="1 6" id="KW-0575">Peroxidase</keyword>
<dbReference type="Pfam" id="PF02627">
    <property type="entry name" value="CMD"/>
    <property type="match status" value="1"/>
</dbReference>
<dbReference type="RefSeq" id="WP_275821122.1">
    <property type="nucleotide sequence ID" value="NZ_JARHUD010000003.1"/>
</dbReference>
<dbReference type="HAMAP" id="MF_01676">
    <property type="entry name" value="AhpD"/>
    <property type="match status" value="1"/>
</dbReference>
<feature type="active site" description="Cysteine sulfenic acid (-SOH) intermediate" evidence="6">
    <location>
        <position position="134"/>
    </location>
</feature>
<dbReference type="Proteomes" id="UP001215503">
    <property type="component" value="Unassembled WGS sequence"/>
</dbReference>
<evidence type="ECO:0000256" key="6">
    <source>
        <dbReference type="HAMAP-Rule" id="MF_01676"/>
    </source>
</evidence>
<dbReference type="EMBL" id="JARHUD010000003">
    <property type="protein sequence ID" value="MDF2095569.1"/>
    <property type="molecule type" value="Genomic_DNA"/>
</dbReference>
<comment type="catalytic activity">
    <reaction evidence="6">
        <text>N(6)-[(R)-dihydrolipoyl]-L-lysyl-[lipoyl-carrier protein] + a hydroperoxide = N(6)-[(R)-lipoyl]-L-lysyl-[lipoyl-carrier protein] + an alcohol + H2O</text>
        <dbReference type="Rhea" id="RHEA:62636"/>
        <dbReference type="Rhea" id="RHEA-COMP:10502"/>
        <dbReference type="Rhea" id="RHEA-COMP:16355"/>
        <dbReference type="ChEBI" id="CHEBI:15377"/>
        <dbReference type="ChEBI" id="CHEBI:30879"/>
        <dbReference type="ChEBI" id="CHEBI:35924"/>
        <dbReference type="ChEBI" id="CHEBI:83099"/>
        <dbReference type="ChEBI" id="CHEBI:83100"/>
        <dbReference type="EC" id="1.11.1.28"/>
    </reaction>
</comment>
<dbReference type="NCBIfam" id="TIGR00777">
    <property type="entry name" value="ahpD"/>
    <property type="match status" value="1"/>
</dbReference>